<name>A0A8S8ZT11_SORMA</name>
<proteinExistence type="predicted"/>
<dbReference type="AlphaFoldDB" id="A0A8S8ZT11"/>
<dbReference type="OMA" id="TFNWKTN"/>
<dbReference type="EMBL" id="NMPR01000061">
    <property type="protein sequence ID" value="KAA8632130.1"/>
    <property type="molecule type" value="Genomic_DNA"/>
</dbReference>
<reference evidence="3 4" key="1">
    <citation type="submission" date="2017-07" db="EMBL/GenBank/DDBJ databases">
        <title>Genome sequence of the Sordaria macrospora wild type strain R19027.</title>
        <authorList>
            <person name="Nowrousian M."/>
            <person name="Teichert I."/>
            <person name="Kueck U."/>
        </authorList>
    </citation>
    <scope>NUCLEOTIDE SEQUENCE [LARGE SCALE GENOMIC DNA]</scope>
    <source>
        <strain evidence="3 4">R19027</strain>
        <tissue evidence="3">Mycelium</tissue>
    </source>
</reference>
<feature type="compositionally biased region" description="Basic and acidic residues" evidence="1">
    <location>
        <begin position="272"/>
        <end position="281"/>
    </location>
</feature>
<comment type="caution">
    <text evidence="3">The sequence shown here is derived from an EMBL/GenBank/DDBJ whole genome shotgun (WGS) entry which is preliminary data.</text>
</comment>
<dbReference type="Proteomes" id="UP000433876">
    <property type="component" value="Unassembled WGS sequence"/>
</dbReference>
<keyword evidence="2" id="KW-0472">Membrane</keyword>
<gene>
    <name evidence="3" type="ORF">SMACR_07907</name>
</gene>
<organism evidence="3 4">
    <name type="scientific">Sordaria macrospora</name>
    <dbReference type="NCBI Taxonomy" id="5147"/>
    <lineage>
        <taxon>Eukaryota</taxon>
        <taxon>Fungi</taxon>
        <taxon>Dikarya</taxon>
        <taxon>Ascomycota</taxon>
        <taxon>Pezizomycotina</taxon>
        <taxon>Sordariomycetes</taxon>
        <taxon>Sordariomycetidae</taxon>
        <taxon>Sordariales</taxon>
        <taxon>Sordariaceae</taxon>
        <taxon>Sordaria</taxon>
    </lineage>
</organism>
<evidence type="ECO:0000313" key="4">
    <source>
        <dbReference type="Proteomes" id="UP000433876"/>
    </source>
</evidence>
<feature type="region of interest" description="Disordered" evidence="1">
    <location>
        <begin position="233"/>
        <end position="288"/>
    </location>
</feature>
<sequence>MPSLILSSPADFPSGPDPGPGLGPSATDIITYIGVPLAVLGVLPILYNTAVTLAARSKIKRMLRLSRLTGLTRSDIINRVIEVDLPRYAVKPWDRFVDRDEYWTLPSHPPSSIPGGSWTTFNWRTNVIGLHTQRVEYADQLRQPQVEVNFDELVAYLLDLGAVPDASGWRLLRATGLWTPVNYALMHVFSPDGTDKEKVLTIGSLEGADGHLSLRVRWKKEWTTRDCRNLPPYWVNLPAPPTPDSDSSPEEDTSGSDRKPSLEDDSAAGSNHKPELRDSNVHGHGPITCQISSEGITTALTHEDQIQSTINLDGLPIDHLRIRPSFSSSYPPQSSPSSSSSSESPGTWFASASTALGTTSQTILWSYRIPDSILSFCRRETVPCGVLVLLGVVDESVTPDWSSTKHHDDLDVVKNLEQFARRTREQREAMMQEQKMPAGPEKDKKVRERLAREGRERVDDMREKFRLETQRKETRLMEAFQSPKWSADLVAEYFLVWLKSNNGRSAFKSIPVDQSQGLKDVAGMILHKTVLDVQFASAVFAKLSLWKAWADNGGMRRSDMEALQGDNAEDGRVQLFAFAYAAVLVALIKGASMVDVGLEGGTLSMDLQECLRLWRVVRLG</sequence>
<protein>
    <submittedName>
        <fullName evidence="3">Uncharacterized protein</fullName>
    </submittedName>
</protein>
<keyword evidence="2" id="KW-1133">Transmembrane helix</keyword>
<feature type="transmembrane region" description="Helical" evidence="2">
    <location>
        <begin position="29"/>
        <end position="55"/>
    </location>
</feature>
<accession>A0A8S8ZT11</accession>
<evidence type="ECO:0000313" key="3">
    <source>
        <dbReference type="EMBL" id="KAA8632130.1"/>
    </source>
</evidence>
<feature type="compositionally biased region" description="Low complexity" evidence="1">
    <location>
        <begin position="324"/>
        <end position="345"/>
    </location>
</feature>
<evidence type="ECO:0000256" key="2">
    <source>
        <dbReference type="SAM" id="Phobius"/>
    </source>
</evidence>
<evidence type="ECO:0000256" key="1">
    <source>
        <dbReference type="SAM" id="MobiDB-lite"/>
    </source>
</evidence>
<feature type="region of interest" description="Disordered" evidence="1">
    <location>
        <begin position="323"/>
        <end position="347"/>
    </location>
</feature>
<keyword evidence="2" id="KW-0812">Transmembrane</keyword>
<feature type="region of interest" description="Disordered" evidence="1">
    <location>
        <begin position="1"/>
        <end position="20"/>
    </location>
</feature>
<dbReference type="VEuPathDB" id="FungiDB:SMAC_07907"/>